<evidence type="ECO:0000313" key="3">
    <source>
        <dbReference type="Proteomes" id="UP000504607"/>
    </source>
</evidence>
<dbReference type="InParanoid" id="A0A6J0PE93"/>
<sequence length="310" mass="32778">MERRGGCCIASYGGGRGGGGGADVAWKVGRIMLRFRPIAPKPAASPPPPVSAGAAAKGMTAGRVRRKAGGGGGREGKRGRRARNIEGGAFKEEERKRRSLSSPSELSVWSGPMVTLPLMPETPERKEAALPVDVTAVPYVIPAWLRVWEGGAGGAAGGGEVVTPQPVRSAGSWVTVECVTDTWAAAGGGDEVVRAALEAEDACPGFISDAWDRVMWTNEAYQRMVVGPAAEDGEEEEEEEEEDEVRVVLMTKGMVPGVTCRAFTCRVGVRYASRRRGHGSLTAPCDVWRLDNGGYAWKLDIKAALSLSLG</sequence>
<dbReference type="AlphaFoldDB" id="A0A6J0PE93"/>
<accession>A0A6J0PE93</accession>
<dbReference type="InterPro" id="IPR057710">
    <property type="entry name" value="DUF7950"/>
</dbReference>
<evidence type="ECO:0000313" key="4">
    <source>
        <dbReference type="RefSeq" id="XP_019703687.1"/>
    </source>
</evidence>
<dbReference type="Pfam" id="PF25821">
    <property type="entry name" value="DUF7950"/>
    <property type="match status" value="1"/>
</dbReference>
<proteinExistence type="predicted"/>
<protein>
    <submittedName>
        <fullName evidence="4">Uncharacterized protein LOC105038671</fullName>
    </submittedName>
</protein>
<organism evidence="3 4">
    <name type="scientific">Elaeis guineensis var. tenera</name>
    <name type="common">Oil palm</name>
    <dbReference type="NCBI Taxonomy" id="51953"/>
    <lineage>
        <taxon>Eukaryota</taxon>
        <taxon>Viridiplantae</taxon>
        <taxon>Streptophyta</taxon>
        <taxon>Embryophyta</taxon>
        <taxon>Tracheophyta</taxon>
        <taxon>Spermatophyta</taxon>
        <taxon>Magnoliopsida</taxon>
        <taxon>Liliopsida</taxon>
        <taxon>Arecaceae</taxon>
        <taxon>Arecoideae</taxon>
        <taxon>Cocoseae</taxon>
        <taxon>Elaeidinae</taxon>
        <taxon>Elaeis</taxon>
    </lineage>
</organism>
<name>A0A6J0PE93_ELAGV</name>
<dbReference type="KEGG" id="egu:105038671"/>
<feature type="domain" description="DUF7950" evidence="2">
    <location>
        <begin position="171"/>
        <end position="306"/>
    </location>
</feature>
<reference evidence="4" key="1">
    <citation type="submission" date="2025-08" db="UniProtKB">
        <authorList>
            <consortium name="RefSeq"/>
        </authorList>
    </citation>
    <scope>IDENTIFICATION</scope>
</reference>
<dbReference type="OrthoDB" id="1898295at2759"/>
<dbReference type="Proteomes" id="UP000504607">
    <property type="component" value="Chromosome 2"/>
</dbReference>
<dbReference type="PANTHER" id="PTHR33595">
    <property type="entry name" value="VON WILLEBRAND FACTOR A DOMAIN PROTEIN"/>
    <property type="match status" value="1"/>
</dbReference>
<gene>
    <name evidence="4" type="primary">LOC105038671</name>
</gene>
<evidence type="ECO:0000259" key="2">
    <source>
        <dbReference type="Pfam" id="PF25821"/>
    </source>
</evidence>
<dbReference type="PANTHER" id="PTHR33595:SF7">
    <property type="entry name" value="OS12G0242500 PROTEIN"/>
    <property type="match status" value="1"/>
</dbReference>
<dbReference type="GeneID" id="105038671"/>
<feature type="compositionally biased region" description="Pro residues" evidence="1">
    <location>
        <begin position="39"/>
        <end position="50"/>
    </location>
</feature>
<keyword evidence="3" id="KW-1185">Reference proteome</keyword>
<dbReference type="RefSeq" id="XP_019703687.1">
    <property type="nucleotide sequence ID" value="XM_019848128.2"/>
</dbReference>
<feature type="compositionally biased region" description="Low complexity" evidence="1">
    <location>
        <begin position="51"/>
        <end position="62"/>
    </location>
</feature>
<feature type="region of interest" description="Disordered" evidence="1">
    <location>
        <begin position="39"/>
        <end position="107"/>
    </location>
</feature>
<evidence type="ECO:0000256" key="1">
    <source>
        <dbReference type="SAM" id="MobiDB-lite"/>
    </source>
</evidence>